<evidence type="ECO:0000256" key="2">
    <source>
        <dbReference type="ARBA" id="ARBA00023125"/>
    </source>
</evidence>
<reference evidence="6 7" key="1">
    <citation type="journal article" date="2017" name="Nat. Microbiol.">
        <title>Natural product diversity associated with the nematode symbionts Photorhabdus and Xenorhabdus.</title>
        <authorList>
            <person name="Tobias N.J."/>
            <person name="Wolff H."/>
            <person name="Djahanschiri B."/>
            <person name="Grundmann F."/>
            <person name="Kronenwerth M."/>
            <person name="Shi Y.M."/>
            <person name="Simonyi S."/>
            <person name="Grun P."/>
            <person name="Shapiro-Ilan D."/>
            <person name="Pidot S.J."/>
            <person name="Stinear T.P."/>
            <person name="Ebersberger I."/>
            <person name="Bode H.B."/>
        </authorList>
    </citation>
    <scope>NUCLEOTIDE SEQUENCE [LARGE SCALE GENOMIC DNA]</scope>
    <source>
        <strain evidence="6 7">DSM 17904</strain>
    </source>
</reference>
<keyword evidence="7" id="KW-1185">Reference proteome</keyword>
<dbReference type="Gene3D" id="1.10.357.10">
    <property type="entry name" value="Tetracycline Repressor, domain 2"/>
    <property type="match status" value="1"/>
</dbReference>
<gene>
    <name evidence="6" type="ORF">Xsto_00152</name>
</gene>
<dbReference type="RefSeq" id="WP_099123796.1">
    <property type="nucleotide sequence ID" value="NZ_CAWNRH010000093.1"/>
</dbReference>
<evidence type="ECO:0000313" key="7">
    <source>
        <dbReference type="Proteomes" id="UP000222366"/>
    </source>
</evidence>
<dbReference type="PROSITE" id="PS50977">
    <property type="entry name" value="HTH_TETR_2"/>
    <property type="match status" value="1"/>
</dbReference>
<dbReference type="InterPro" id="IPR009057">
    <property type="entry name" value="Homeodomain-like_sf"/>
</dbReference>
<organism evidence="6 7">
    <name type="scientific">Xenorhabdus stockiae</name>
    <dbReference type="NCBI Taxonomy" id="351614"/>
    <lineage>
        <taxon>Bacteria</taxon>
        <taxon>Pseudomonadati</taxon>
        <taxon>Pseudomonadota</taxon>
        <taxon>Gammaproteobacteria</taxon>
        <taxon>Enterobacterales</taxon>
        <taxon>Morganellaceae</taxon>
        <taxon>Xenorhabdus</taxon>
    </lineage>
</organism>
<dbReference type="EMBL" id="NJAJ01000002">
    <property type="protein sequence ID" value="PHM67589.1"/>
    <property type="molecule type" value="Genomic_DNA"/>
</dbReference>
<dbReference type="InterPro" id="IPR001647">
    <property type="entry name" value="HTH_TetR"/>
</dbReference>
<comment type="caution">
    <text evidence="6">The sequence shown here is derived from an EMBL/GenBank/DDBJ whole genome shotgun (WGS) entry which is preliminary data.</text>
</comment>
<proteinExistence type="predicted"/>
<name>A0A2D0KVW5_9GAMM</name>
<evidence type="ECO:0000259" key="5">
    <source>
        <dbReference type="PROSITE" id="PS50977"/>
    </source>
</evidence>
<accession>A0A2D0KVW5</accession>
<evidence type="ECO:0000256" key="4">
    <source>
        <dbReference type="PROSITE-ProRule" id="PRU00335"/>
    </source>
</evidence>
<dbReference type="AlphaFoldDB" id="A0A2D0KVW5"/>
<dbReference type="PRINTS" id="PR00455">
    <property type="entry name" value="HTHTETR"/>
</dbReference>
<dbReference type="PANTHER" id="PTHR47506:SF6">
    <property type="entry name" value="HTH-TYPE TRANSCRIPTIONAL REPRESSOR NEMR"/>
    <property type="match status" value="1"/>
</dbReference>
<dbReference type="InterPro" id="IPR011075">
    <property type="entry name" value="TetR_C"/>
</dbReference>
<dbReference type="SUPFAM" id="SSF48498">
    <property type="entry name" value="Tetracyclin repressor-like, C-terminal domain"/>
    <property type="match status" value="1"/>
</dbReference>
<feature type="domain" description="HTH tetR-type" evidence="5">
    <location>
        <begin position="6"/>
        <end position="66"/>
    </location>
</feature>
<dbReference type="SUPFAM" id="SSF46689">
    <property type="entry name" value="Homeodomain-like"/>
    <property type="match status" value="1"/>
</dbReference>
<dbReference type="PANTHER" id="PTHR47506">
    <property type="entry name" value="TRANSCRIPTIONAL REGULATORY PROTEIN"/>
    <property type="match status" value="1"/>
</dbReference>
<dbReference type="GO" id="GO:0003677">
    <property type="term" value="F:DNA binding"/>
    <property type="evidence" value="ECO:0007669"/>
    <property type="project" value="UniProtKB-UniRule"/>
</dbReference>
<dbReference type="Pfam" id="PF00440">
    <property type="entry name" value="TetR_N"/>
    <property type="match status" value="1"/>
</dbReference>
<evidence type="ECO:0000256" key="1">
    <source>
        <dbReference type="ARBA" id="ARBA00023015"/>
    </source>
</evidence>
<dbReference type="InterPro" id="IPR036271">
    <property type="entry name" value="Tet_transcr_reg_TetR-rel_C_sf"/>
</dbReference>
<evidence type="ECO:0000313" key="6">
    <source>
        <dbReference type="EMBL" id="PHM67589.1"/>
    </source>
</evidence>
<keyword evidence="2 4" id="KW-0238">DNA-binding</keyword>
<sequence length="194" mass="21418">MKKSASDTRQHILNVAKSIIAHKGYTAVGLAELVTAAGVPKGSFYYYFKSKEEFGQILLKEYFNEYLSRARTLLSSTEGTARERLLNYFRVCSEIQTTGQPEDKCLTVKLGAEVCDLSEGMRAILCRGTVDIIDQLTQCIESGQSDNSISADISPRVLAESLYQLWLGAFLVAKVAKDTAPFDSAIETTQRLLS</sequence>
<feature type="DNA-binding region" description="H-T-H motif" evidence="4">
    <location>
        <begin position="29"/>
        <end position="48"/>
    </location>
</feature>
<keyword evidence="1" id="KW-0805">Transcription regulation</keyword>
<dbReference type="Pfam" id="PF16925">
    <property type="entry name" value="TetR_C_13"/>
    <property type="match status" value="1"/>
</dbReference>
<dbReference type="Proteomes" id="UP000222366">
    <property type="component" value="Unassembled WGS sequence"/>
</dbReference>
<keyword evidence="3" id="KW-0804">Transcription</keyword>
<evidence type="ECO:0000256" key="3">
    <source>
        <dbReference type="ARBA" id="ARBA00023163"/>
    </source>
</evidence>
<protein>
    <recommendedName>
        <fullName evidence="5">HTH tetR-type domain-containing protein</fullName>
    </recommendedName>
</protein>